<evidence type="ECO:0000256" key="5">
    <source>
        <dbReference type="ARBA" id="ARBA00022759"/>
    </source>
</evidence>
<dbReference type="GO" id="GO:0016787">
    <property type="term" value="F:hydrolase activity"/>
    <property type="evidence" value="ECO:0007669"/>
    <property type="project" value="UniProtKB-KW"/>
</dbReference>
<evidence type="ECO:0000256" key="8">
    <source>
        <dbReference type="SAM" id="MobiDB-lite"/>
    </source>
</evidence>
<protein>
    <recommendedName>
        <fullName evidence="1">RNA-directed DNA polymerase</fullName>
        <ecNumber evidence="1">2.7.7.49</ecNumber>
    </recommendedName>
</protein>
<dbReference type="FunFam" id="1.10.340.70:FF:000003">
    <property type="entry name" value="Protein CBG25708"/>
    <property type="match status" value="1"/>
</dbReference>
<keyword evidence="4" id="KW-0540">Nuclease</keyword>
<dbReference type="Pfam" id="PF00665">
    <property type="entry name" value="rve"/>
    <property type="match status" value="1"/>
</dbReference>
<dbReference type="Pfam" id="PF17921">
    <property type="entry name" value="Integrase_H2C2"/>
    <property type="match status" value="1"/>
</dbReference>
<evidence type="ECO:0000256" key="2">
    <source>
        <dbReference type="ARBA" id="ARBA00022679"/>
    </source>
</evidence>
<dbReference type="PANTHER" id="PTHR37984">
    <property type="entry name" value="PROTEIN CBG26694"/>
    <property type="match status" value="1"/>
</dbReference>
<dbReference type="SUPFAM" id="SSF56672">
    <property type="entry name" value="DNA/RNA polymerases"/>
    <property type="match status" value="1"/>
</dbReference>
<feature type="region of interest" description="Disordered" evidence="8">
    <location>
        <begin position="488"/>
        <end position="580"/>
    </location>
</feature>
<dbReference type="InterPro" id="IPR001584">
    <property type="entry name" value="Integrase_cat-core"/>
</dbReference>
<keyword evidence="6" id="KW-0378">Hydrolase</keyword>
<dbReference type="EC" id="2.7.7.49" evidence="1"/>
<evidence type="ECO:0000259" key="9">
    <source>
        <dbReference type="PROSITE" id="PS50994"/>
    </source>
</evidence>
<dbReference type="InterPro" id="IPR036397">
    <property type="entry name" value="RNaseH_sf"/>
</dbReference>
<organism evidence="10">
    <name type="scientific">Anopheles gambiae</name>
    <name type="common">African malaria mosquito</name>
    <dbReference type="NCBI Taxonomy" id="7165"/>
    <lineage>
        <taxon>Eukaryota</taxon>
        <taxon>Metazoa</taxon>
        <taxon>Ecdysozoa</taxon>
        <taxon>Arthropoda</taxon>
        <taxon>Hexapoda</taxon>
        <taxon>Insecta</taxon>
        <taxon>Pterygota</taxon>
        <taxon>Neoptera</taxon>
        <taxon>Endopterygota</taxon>
        <taxon>Diptera</taxon>
        <taxon>Nematocera</taxon>
        <taxon>Culicoidea</taxon>
        <taxon>Culicidae</taxon>
        <taxon>Anophelinae</taxon>
        <taxon>Anopheles</taxon>
    </lineage>
</organism>
<feature type="compositionally biased region" description="Low complexity" evidence="8">
    <location>
        <begin position="518"/>
        <end position="555"/>
    </location>
</feature>
<dbReference type="InterPro" id="IPR041373">
    <property type="entry name" value="RT_RNaseH"/>
</dbReference>
<evidence type="ECO:0000256" key="1">
    <source>
        <dbReference type="ARBA" id="ARBA00012493"/>
    </source>
</evidence>
<dbReference type="EMBL" id="HACL01000015">
    <property type="protein sequence ID" value="CFW94309.1"/>
    <property type="molecule type" value="Transcribed_RNA"/>
</dbReference>
<keyword evidence="7" id="KW-0695">RNA-directed DNA polymerase</keyword>
<dbReference type="GO" id="GO:0003676">
    <property type="term" value="F:nucleic acid binding"/>
    <property type="evidence" value="ECO:0007669"/>
    <property type="project" value="InterPro"/>
</dbReference>
<dbReference type="AlphaFoldDB" id="A0A0E4C706"/>
<evidence type="ECO:0000256" key="7">
    <source>
        <dbReference type="ARBA" id="ARBA00022918"/>
    </source>
</evidence>
<dbReference type="VEuPathDB" id="VectorBase:AGAMI1_003926"/>
<evidence type="ECO:0000256" key="3">
    <source>
        <dbReference type="ARBA" id="ARBA00022695"/>
    </source>
</evidence>
<dbReference type="GO" id="GO:0003964">
    <property type="term" value="F:RNA-directed DNA polymerase activity"/>
    <property type="evidence" value="ECO:0007669"/>
    <property type="project" value="UniProtKB-KW"/>
</dbReference>
<evidence type="ECO:0000313" key="10">
    <source>
        <dbReference type="EMBL" id="CFW94309.1"/>
    </source>
</evidence>
<evidence type="ECO:0000256" key="4">
    <source>
        <dbReference type="ARBA" id="ARBA00022722"/>
    </source>
</evidence>
<dbReference type="InterPro" id="IPR041588">
    <property type="entry name" value="Integrase_H2C2"/>
</dbReference>
<keyword evidence="5" id="KW-0255">Endonuclease</keyword>
<dbReference type="InterPro" id="IPR043502">
    <property type="entry name" value="DNA/RNA_pol_sf"/>
</dbReference>
<dbReference type="InterPro" id="IPR012337">
    <property type="entry name" value="RNaseH-like_sf"/>
</dbReference>
<reference evidence="10" key="1">
    <citation type="submission" date="2015-03" db="EMBL/GenBank/DDBJ databases">
        <title>Long non-coding RNA discovery across the genus Anopheles reveals conserved secondary structures within and beyond the Gambiae complex.</title>
        <authorList>
            <person name="Jenkins A."/>
            <person name="Waterhouse R."/>
            <person name="Muskavitch M."/>
        </authorList>
    </citation>
    <scope>NUCLEOTIDE SEQUENCE</scope>
    <source>
        <tissue evidence="10">Whole body</tissue>
    </source>
</reference>
<feature type="domain" description="Integrase catalytic" evidence="9">
    <location>
        <begin position="251"/>
        <end position="404"/>
    </location>
</feature>
<dbReference type="GO" id="GO:0042575">
    <property type="term" value="C:DNA polymerase complex"/>
    <property type="evidence" value="ECO:0007669"/>
    <property type="project" value="UniProtKB-ARBA"/>
</dbReference>
<keyword evidence="3" id="KW-0548">Nucleotidyltransferase</keyword>
<dbReference type="PROSITE" id="PS50994">
    <property type="entry name" value="INTEGRASE"/>
    <property type="match status" value="1"/>
</dbReference>
<name>A0A0E4C706_ANOGA</name>
<dbReference type="Pfam" id="PF17917">
    <property type="entry name" value="RT_RNaseH"/>
    <property type="match status" value="1"/>
</dbReference>
<dbReference type="InterPro" id="IPR050951">
    <property type="entry name" value="Retrovirus_Pol_polyprotein"/>
</dbReference>
<keyword evidence="2" id="KW-0808">Transferase</keyword>
<dbReference type="CDD" id="cd09274">
    <property type="entry name" value="RNase_HI_RT_Ty3"/>
    <property type="match status" value="1"/>
</dbReference>
<proteinExistence type="predicted"/>
<sequence>MSATEQRYPVIDKEALAIVWAVKKFFNYLYARKFTLVTDHKPLTQILHPEKSLPTLCISRMANYADYLAHFNFDVVYRSTNENKNADYCSRIPSPSTQSSVNSLSLRRGGNEDQDDFEDFVLNQIQQLPIKADQIARETRKDEHLGKILKDLEMGRNLSQIGYKAPEAKYTMVANCLLFEHRVVIPDIFRPAILQDLHAAHIGVVRMKSLARSYVYWPGIDKDIEQLAKSCHECAQTVSAPPKFNQHHWEYPSNPWERVHVDYAGPVAGAMLLIIVDAYSKWVEVKVTHSTTTEATIKILDELFASYGAPLTVVTDNGTQFTAAEFTTFLQRSGVKFHKRSAPYHPATNGQAERYVQTVKRALKAMHSSSTTLQANLNEFLLQYRKVPHSETGEAPAKLFLGRNIRSRLDLVRPQSVQTRTAEKQRVAFEPSYRTFLPGQLVYCLSGSTRMDKWIRGTVVSRLGDLHYSINCNGNQMKRHVDQMRPTLDDNRTEQPRSVPVPTQTPEVHHHRSHYYGSTDSPQTSSVPVSSRTVSVSSDSSTSSDSSYDTPTGSPIRASDAPPFVRRSTRLRNPPLRYSP</sequence>
<dbReference type="Gene3D" id="3.30.420.10">
    <property type="entry name" value="Ribonuclease H-like superfamily/Ribonuclease H"/>
    <property type="match status" value="1"/>
</dbReference>
<dbReference type="VEuPathDB" id="VectorBase:AGAP029842"/>
<accession>A0A0E4C706</accession>
<dbReference type="PANTHER" id="PTHR37984:SF5">
    <property type="entry name" value="PROTEIN NYNRIN-LIKE"/>
    <property type="match status" value="1"/>
</dbReference>
<dbReference type="GO" id="GO:0004519">
    <property type="term" value="F:endonuclease activity"/>
    <property type="evidence" value="ECO:0007669"/>
    <property type="project" value="UniProtKB-KW"/>
</dbReference>
<dbReference type="SUPFAM" id="SSF53098">
    <property type="entry name" value="Ribonuclease H-like"/>
    <property type="match status" value="1"/>
</dbReference>
<evidence type="ECO:0000256" key="6">
    <source>
        <dbReference type="ARBA" id="ARBA00022801"/>
    </source>
</evidence>
<dbReference type="Gene3D" id="1.10.340.70">
    <property type="match status" value="1"/>
</dbReference>
<dbReference type="GO" id="GO:0015074">
    <property type="term" value="P:DNA integration"/>
    <property type="evidence" value="ECO:0007669"/>
    <property type="project" value="InterPro"/>
</dbReference>
<dbReference type="FunFam" id="3.30.420.10:FF:000063">
    <property type="entry name" value="Retrovirus-related Pol polyprotein from transposon 297-like Protein"/>
    <property type="match status" value="1"/>
</dbReference>